<dbReference type="InterPro" id="IPR000571">
    <property type="entry name" value="Znf_CCCH"/>
</dbReference>
<evidence type="ECO:0000256" key="2">
    <source>
        <dbReference type="ARBA" id="ARBA00012483"/>
    </source>
</evidence>
<feature type="zinc finger region" description="C3H1-type" evidence="9">
    <location>
        <begin position="37"/>
        <end position="64"/>
    </location>
</feature>
<dbReference type="InterPro" id="IPR036855">
    <property type="entry name" value="Znf_CCCH_sf"/>
</dbReference>
<evidence type="ECO:0000256" key="1">
    <source>
        <dbReference type="ARBA" id="ARBA00000900"/>
    </source>
</evidence>
<gene>
    <name evidence="13" type="ORF">DdX_10614</name>
</gene>
<dbReference type="EC" id="2.3.2.27" evidence="2"/>
<dbReference type="Proteomes" id="UP001201812">
    <property type="component" value="Unassembled WGS sequence"/>
</dbReference>
<feature type="zinc finger region" description="C3H1-type" evidence="9">
    <location>
        <begin position="332"/>
        <end position="362"/>
    </location>
</feature>
<keyword evidence="7" id="KW-0833">Ubl conjugation pathway</keyword>
<feature type="zinc finger region" description="C3H1-type" evidence="9">
    <location>
        <begin position="9"/>
        <end position="36"/>
    </location>
</feature>
<evidence type="ECO:0000256" key="9">
    <source>
        <dbReference type="PROSITE-ProRule" id="PRU00723"/>
    </source>
</evidence>
<dbReference type="SUPFAM" id="SSF57850">
    <property type="entry name" value="RING/U-box"/>
    <property type="match status" value="1"/>
</dbReference>
<dbReference type="PANTHER" id="PTHR11224:SF10">
    <property type="entry name" value="IP09428P-RELATED"/>
    <property type="match status" value="1"/>
</dbReference>
<dbReference type="FunFam" id="3.30.40.10:FF:000117">
    <property type="entry name" value="Probable E3 ubiquitin-protein ligase makorin-1"/>
    <property type="match status" value="1"/>
</dbReference>
<keyword evidence="4 9" id="KW-0479">Metal-binding</keyword>
<name>A0AAD4R5C7_9BILA</name>
<dbReference type="SUPFAM" id="SSF90229">
    <property type="entry name" value="CCCH zinc finger"/>
    <property type="match status" value="2"/>
</dbReference>
<dbReference type="Pfam" id="PF14608">
    <property type="entry name" value="zf-CCCH_2"/>
    <property type="match status" value="3"/>
</dbReference>
<sequence>MSDSGNANRGNRPLCRYFASNICLRGDQCPYSHDRNGRADMTCKYYLAGNCSYGKVCRYDHVRPNDPQNAPEPTASKSEAPQLIQQQSSGSSRFPTLPSRRSFVPDNNQPKPAEDLLQKAACSSKSNNAKEDPTQMNAWNKPLQSSAAFSMNAMSNELDRIDNGDGFYSQPVDMCNMKPEDIPLCPYFTTGYCINGDFCEFLHGWVCDMCNMNILHPFNEEQRKEHHRSCLAEHEKAMEEAFAEARSIDKKCGICMEMIVEKRLRFGILQNCKHCFCLKCIREWRKRSEQYETKTVRSCPECRVLSDYIIPSETWVEDQDEKDKLISLYRENMKQKQCKYIKAGQVDDCPFGNKCFYKHQMPDGTVVEGQSPSSLRRRRRFVLNIQHDLLEDSDDEDIMNEVISSLVATMGGSLARVNRVHGGSRNRFNED</sequence>
<feature type="compositionally biased region" description="Polar residues" evidence="10">
    <location>
        <begin position="75"/>
        <end position="94"/>
    </location>
</feature>
<dbReference type="PROSITE" id="PS50103">
    <property type="entry name" value="ZF_C3H1"/>
    <property type="match status" value="4"/>
</dbReference>
<dbReference type="InterPro" id="IPR013083">
    <property type="entry name" value="Znf_RING/FYVE/PHD"/>
</dbReference>
<dbReference type="Gene3D" id="3.30.40.10">
    <property type="entry name" value="Zinc/RING finger domain, C3HC4 (zinc finger)"/>
    <property type="match status" value="1"/>
</dbReference>
<keyword evidence="5" id="KW-0677">Repeat</keyword>
<evidence type="ECO:0000256" key="10">
    <source>
        <dbReference type="SAM" id="MobiDB-lite"/>
    </source>
</evidence>
<dbReference type="Pfam" id="PF00097">
    <property type="entry name" value="zf-C3HC4"/>
    <property type="match status" value="1"/>
</dbReference>
<keyword evidence="14" id="KW-1185">Reference proteome</keyword>
<feature type="zinc finger region" description="C3H1-type" evidence="9">
    <location>
        <begin position="179"/>
        <end position="206"/>
    </location>
</feature>
<dbReference type="PROSITE" id="PS00518">
    <property type="entry name" value="ZF_RING_1"/>
    <property type="match status" value="1"/>
</dbReference>
<protein>
    <recommendedName>
        <fullName evidence="2">RING-type E3 ubiquitin transferase</fullName>
        <ecNumber evidence="2">2.3.2.27</ecNumber>
    </recommendedName>
</protein>
<evidence type="ECO:0000313" key="13">
    <source>
        <dbReference type="EMBL" id="KAI1710555.1"/>
    </source>
</evidence>
<dbReference type="PANTHER" id="PTHR11224">
    <property type="entry name" value="MAKORIN-RELATED"/>
    <property type="match status" value="1"/>
</dbReference>
<feature type="domain" description="C3H1-type" evidence="12">
    <location>
        <begin position="332"/>
        <end position="362"/>
    </location>
</feature>
<dbReference type="AlphaFoldDB" id="A0AAD4R5C7"/>
<accession>A0AAD4R5C7</accession>
<dbReference type="GO" id="GO:0008270">
    <property type="term" value="F:zinc ion binding"/>
    <property type="evidence" value="ECO:0007669"/>
    <property type="project" value="UniProtKB-KW"/>
</dbReference>
<proteinExistence type="predicted"/>
<dbReference type="SMART" id="SM00184">
    <property type="entry name" value="RING"/>
    <property type="match status" value="1"/>
</dbReference>
<organism evidence="13 14">
    <name type="scientific">Ditylenchus destructor</name>
    <dbReference type="NCBI Taxonomy" id="166010"/>
    <lineage>
        <taxon>Eukaryota</taxon>
        <taxon>Metazoa</taxon>
        <taxon>Ecdysozoa</taxon>
        <taxon>Nematoda</taxon>
        <taxon>Chromadorea</taxon>
        <taxon>Rhabditida</taxon>
        <taxon>Tylenchina</taxon>
        <taxon>Tylenchomorpha</taxon>
        <taxon>Sphaerularioidea</taxon>
        <taxon>Anguinidae</taxon>
        <taxon>Anguininae</taxon>
        <taxon>Ditylenchus</taxon>
    </lineage>
</organism>
<evidence type="ECO:0000313" key="14">
    <source>
        <dbReference type="Proteomes" id="UP001201812"/>
    </source>
</evidence>
<dbReference type="InterPro" id="IPR001841">
    <property type="entry name" value="Znf_RING"/>
</dbReference>
<keyword evidence="6 9" id="KW-0863">Zinc-finger</keyword>
<evidence type="ECO:0000256" key="7">
    <source>
        <dbReference type="ARBA" id="ARBA00022786"/>
    </source>
</evidence>
<dbReference type="Pfam" id="PF00642">
    <property type="entry name" value="zf-CCCH"/>
    <property type="match status" value="1"/>
</dbReference>
<evidence type="ECO:0000256" key="5">
    <source>
        <dbReference type="ARBA" id="ARBA00022737"/>
    </source>
</evidence>
<comment type="caution">
    <text evidence="13">The sequence shown here is derived from an EMBL/GenBank/DDBJ whole genome shotgun (WGS) entry which is preliminary data.</text>
</comment>
<dbReference type="Gene3D" id="4.10.1000.10">
    <property type="entry name" value="Zinc finger, CCCH-type"/>
    <property type="match status" value="1"/>
</dbReference>
<reference evidence="13" key="1">
    <citation type="submission" date="2022-01" db="EMBL/GenBank/DDBJ databases">
        <title>Genome Sequence Resource for Two Populations of Ditylenchus destructor, the Migratory Endoparasitic Phytonematode.</title>
        <authorList>
            <person name="Zhang H."/>
            <person name="Lin R."/>
            <person name="Xie B."/>
        </authorList>
    </citation>
    <scope>NUCLEOTIDE SEQUENCE</scope>
    <source>
        <strain evidence="13">BazhouSP</strain>
    </source>
</reference>
<comment type="catalytic activity">
    <reaction evidence="1">
        <text>S-ubiquitinyl-[E2 ubiquitin-conjugating enzyme]-L-cysteine + [acceptor protein]-L-lysine = [E2 ubiquitin-conjugating enzyme]-L-cysteine + N(6)-ubiquitinyl-[acceptor protein]-L-lysine.</text>
        <dbReference type="EC" id="2.3.2.27"/>
    </reaction>
</comment>
<dbReference type="InterPro" id="IPR017907">
    <property type="entry name" value="Znf_RING_CS"/>
</dbReference>
<feature type="region of interest" description="Disordered" evidence="10">
    <location>
        <begin position="64"/>
        <end position="110"/>
    </location>
</feature>
<dbReference type="InterPro" id="IPR018957">
    <property type="entry name" value="Znf_C3HC4_RING-type"/>
</dbReference>
<dbReference type="CDD" id="cd16521">
    <property type="entry name" value="RING-HC_MKRN"/>
    <property type="match status" value="1"/>
</dbReference>
<keyword evidence="8 9" id="KW-0862">Zinc</keyword>
<feature type="domain" description="C3H1-type" evidence="12">
    <location>
        <begin position="9"/>
        <end position="36"/>
    </location>
</feature>
<feature type="domain" description="C3H1-type" evidence="12">
    <location>
        <begin position="37"/>
        <end position="64"/>
    </location>
</feature>
<feature type="domain" description="C3H1-type" evidence="12">
    <location>
        <begin position="179"/>
        <end position="206"/>
    </location>
</feature>
<evidence type="ECO:0000256" key="6">
    <source>
        <dbReference type="ARBA" id="ARBA00022771"/>
    </source>
</evidence>
<evidence type="ECO:0000256" key="4">
    <source>
        <dbReference type="ARBA" id="ARBA00022723"/>
    </source>
</evidence>
<feature type="domain" description="RING-type" evidence="11">
    <location>
        <begin position="252"/>
        <end position="303"/>
    </location>
</feature>
<keyword evidence="3" id="KW-0808">Transferase</keyword>
<dbReference type="InterPro" id="IPR045072">
    <property type="entry name" value="MKRN-like"/>
</dbReference>
<evidence type="ECO:0000256" key="3">
    <source>
        <dbReference type="ARBA" id="ARBA00022679"/>
    </source>
</evidence>
<evidence type="ECO:0000259" key="11">
    <source>
        <dbReference type="PROSITE" id="PS50089"/>
    </source>
</evidence>
<dbReference type="SMART" id="SM00356">
    <property type="entry name" value="ZnF_C3H1"/>
    <property type="match status" value="4"/>
</dbReference>
<evidence type="ECO:0000259" key="12">
    <source>
        <dbReference type="PROSITE" id="PS50103"/>
    </source>
</evidence>
<dbReference type="PROSITE" id="PS50089">
    <property type="entry name" value="ZF_RING_2"/>
    <property type="match status" value="1"/>
</dbReference>
<dbReference type="GO" id="GO:0000209">
    <property type="term" value="P:protein polyubiquitination"/>
    <property type="evidence" value="ECO:0007669"/>
    <property type="project" value="InterPro"/>
</dbReference>
<evidence type="ECO:0000256" key="8">
    <source>
        <dbReference type="ARBA" id="ARBA00022833"/>
    </source>
</evidence>
<dbReference type="GO" id="GO:0061630">
    <property type="term" value="F:ubiquitin protein ligase activity"/>
    <property type="evidence" value="ECO:0007669"/>
    <property type="project" value="UniProtKB-EC"/>
</dbReference>
<dbReference type="EMBL" id="JAKKPZ010000025">
    <property type="protein sequence ID" value="KAI1710555.1"/>
    <property type="molecule type" value="Genomic_DNA"/>
</dbReference>